<dbReference type="PANTHER" id="PTHR30386:SF24">
    <property type="entry name" value="MULTIDRUG RESISTANCE EFFLUX PUMP"/>
    <property type="match status" value="1"/>
</dbReference>
<evidence type="ECO:0000256" key="1">
    <source>
        <dbReference type="SAM" id="Coils"/>
    </source>
</evidence>
<dbReference type="Pfam" id="PF25954">
    <property type="entry name" value="Beta-barrel_RND_2"/>
    <property type="match status" value="1"/>
</dbReference>
<feature type="coiled-coil region" evidence="1">
    <location>
        <begin position="130"/>
        <end position="185"/>
    </location>
</feature>
<feature type="domain" description="CusB-like beta-barrel" evidence="5">
    <location>
        <begin position="290"/>
        <end position="333"/>
    </location>
</feature>
<dbReference type="InterPro" id="IPR058625">
    <property type="entry name" value="MdtA-like_BSH"/>
</dbReference>
<name>A0A0K6GWJ8_9NEIS</name>
<sequence length="388" mass="41554">MNENDKPNERDPSPAEASSPPAPSDAHDDRPAMQAAPPAPPKYIKASRLSIVLMLGVATIGILLILRAWNLWPFTSPVVKTENAYVRGQITVLAPQVSGYVTRVLVKDFDYVKAGQPLVEVDNRTYAAAVAQAEAQGANARAQLANATQSQAQNRASLGATEANLASTQAELARANAELARVEELADKGSVSLSERDRVRTTARLAAANVRKAEADIIISRERIKATSVGRGGLEAQVRMAEAQLAQARINLANTVIRAPADGQISEVSVRLGQYVTAGSQLLYVVPRALWVVANFKETQTARMHVGQPARFTVDALDGEAFTGRIEQLAPATGSEFSVLRPDNATGNFTKVVQRLPVRIRIDPGQPMVARLRPGMSVEVSVDTSGGR</sequence>
<reference evidence="7" key="1">
    <citation type="submission" date="2015-08" db="EMBL/GenBank/DDBJ databases">
        <authorList>
            <person name="Varghese N."/>
        </authorList>
    </citation>
    <scope>NUCLEOTIDE SEQUENCE [LARGE SCALE GENOMIC DNA]</scope>
    <source>
        <strain evidence="7">DSM 17901</strain>
    </source>
</reference>
<evidence type="ECO:0000256" key="2">
    <source>
        <dbReference type="SAM" id="MobiDB-lite"/>
    </source>
</evidence>
<proteinExistence type="predicted"/>
<dbReference type="Gene3D" id="1.10.287.470">
    <property type="entry name" value="Helix hairpin bin"/>
    <property type="match status" value="2"/>
</dbReference>
<dbReference type="STRING" id="375574.GCA_001418035_01304"/>
<gene>
    <name evidence="6" type="ORF">Ga0061063_1513</name>
</gene>
<dbReference type="AlphaFoldDB" id="A0A0K6GWJ8"/>
<dbReference type="Gene3D" id="2.40.50.100">
    <property type="match status" value="1"/>
</dbReference>
<dbReference type="RefSeq" id="WP_055433759.1">
    <property type="nucleotide sequence ID" value="NZ_CYHA01000002.1"/>
</dbReference>
<dbReference type="EMBL" id="CYHA01000002">
    <property type="protein sequence ID" value="CUA82898.1"/>
    <property type="molecule type" value="Genomic_DNA"/>
</dbReference>
<dbReference type="SUPFAM" id="SSF111369">
    <property type="entry name" value="HlyD-like secretion proteins"/>
    <property type="match status" value="2"/>
</dbReference>
<keyword evidence="3" id="KW-0812">Transmembrane</keyword>
<keyword evidence="3" id="KW-1133">Transmembrane helix</keyword>
<feature type="transmembrane region" description="Helical" evidence="3">
    <location>
        <begin position="51"/>
        <end position="72"/>
    </location>
</feature>
<dbReference type="InterPro" id="IPR050739">
    <property type="entry name" value="MFP"/>
</dbReference>
<organism evidence="6 7">
    <name type="scientific">Gulbenkiania indica</name>
    <dbReference type="NCBI Taxonomy" id="375574"/>
    <lineage>
        <taxon>Bacteria</taxon>
        <taxon>Pseudomonadati</taxon>
        <taxon>Pseudomonadota</taxon>
        <taxon>Betaproteobacteria</taxon>
        <taxon>Neisseriales</taxon>
        <taxon>Chromobacteriaceae</taxon>
        <taxon>Gulbenkiania</taxon>
    </lineage>
</organism>
<evidence type="ECO:0000259" key="4">
    <source>
        <dbReference type="Pfam" id="PF25917"/>
    </source>
</evidence>
<dbReference type="OrthoDB" id="9811754at2"/>
<dbReference type="Pfam" id="PF25917">
    <property type="entry name" value="BSH_RND"/>
    <property type="match status" value="1"/>
</dbReference>
<keyword evidence="1" id="KW-0175">Coiled coil</keyword>
<evidence type="ECO:0000313" key="7">
    <source>
        <dbReference type="Proteomes" id="UP000243535"/>
    </source>
</evidence>
<dbReference type="GO" id="GO:0055085">
    <property type="term" value="P:transmembrane transport"/>
    <property type="evidence" value="ECO:0007669"/>
    <property type="project" value="InterPro"/>
</dbReference>
<feature type="compositionally biased region" description="Basic and acidic residues" evidence="2">
    <location>
        <begin position="1"/>
        <end position="13"/>
    </location>
</feature>
<keyword evidence="7" id="KW-1185">Reference proteome</keyword>
<evidence type="ECO:0000313" key="6">
    <source>
        <dbReference type="EMBL" id="CUA82898.1"/>
    </source>
</evidence>
<keyword evidence="3" id="KW-0472">Membrane</keyword>
<accession>A0A0K6GWJ8</accession>
<evidence type="ECO:0000259" key="5">
    <source>
        <dbReference type="Pfam" id="PF25954"/>
    </source>
</evidence>
<feature type="region of interest" description="Disordered" evidence="2">
    <location>
        <begin position="1"/>
        <end position="39"/>
    </location>
</feature>
<dbReference type="PRINTS" id="PR01490">
    <property type="entry name" value="RTXTOXIND"/>
</dbReference>
<protein>
    <submittedName>
        <fullName evidence="6">Multidrug resistance efflux pump</fullName>
    </submittedName>
</protein>
<dbReference type="InterPro" id="IPR058792">
    <property type="entry name" value="Beta-barrel_RND_2"/>
</dbReference>
<dbReference type="Proteomes" id="UP000243535">
    <property type="component" value="Unassembled WGS sequence"/>
</dbReference>
<dbReference type="PANTHER" id="PTHR30386">
    <property type="entry name" value="MEMBRANE FUSION SUBUNIT OF EMRAB-TOLC MULTIDRUG EFFLUX PUMP"/>
    <property type="match status" value="1"/>
</dbReference>
<feature type="domain" description="Multidrug resistance protein MdtA-like barrel-sandwich hybrid" evidence="4">
    <location>
        <begin position="93"/>
        <end position="286"/>
    </location>
</feature>
<dbReference type="Gene3D" id="2.40.30.170">
    <property type="match status" value="1"/>
</dbReference>
<evidence type="ECO:0000256" key="3">
    <source>
        <dbReference type="SAM" id="Phobius"/>
    </source>
</evidence>